<keyword evidence="2" id="KW-0677">Repeat</keyword>
<proteinExistence type="predicted"/>
<dbReference type="Pfam" id="PF24681">
    <property type="entry name" value="Kelch_KLHDC2_KLHL20_DRC7"/>
    <property type="match status" value="1"/>
</dbReference>
<dbReference type="AlphaFoldDB" id="A0A7S1B606"/>
<dbReference type="PANTHER" id="PTHR46093:SF18">
    <property type="entry name" value="FIBRONECTIN TYPE-III DOMAIN-CONTAINING PROTEIN"/>
    <property type="match status" value="1"/>
</dbReference>
<dbReference type="Gene3D" id="2.120.10.80">
    <property type="entry name" value="Kelch-type beta propeller"/>
    <property type="match status" value="2"/>
</dbReference>
<reference evidence="4" key="1">
    <citation type="submission" date="2021-01" db="EMBL/GenBank/DDBJ databases">
        <authorList>
            <person name="Corre E."/>
            <person name="Pelletier E."/>
            <person name="Niang G."/>
            <person name="Scheremetjew M."/>
            <person name="Finn R."/>
            <person name="Kale V."/>
            <person name="Holt S."/>
            <person name="Cochrane G."/>
            <person name="Meng A."/>
            <person name="Brown T."/>
            <person name="Cohen L."/>
        </authorList>
    </citation>
    <scope>NUCLEOTIDE SEQUENCE</scope>
    <source>
        <strain evidence="4">308</strain>
    </source>
</reference>
<dbReference type="EMBL" id="HBFR01003131">
    <property type="protein sequence ID" value="CAD8874963.1"/>
    <property type="molecule type" value="Transcribed_RNA"/>
</dbReference>
<sequence>MFKVRFSLLIVGILGTNGNLMGDHWKKLKYSHSAFATESRGKIIESNPKEKESFSASWINLENNKERIGLSSKVNPPRSGHISFVVPVSDDVESTREGVYVFGGYAEDMDDSSDHVIRYSTNDLWHWKPSTRTWEEIEAIGKAPRPRLVASCSFLDDRPVLVGGWDPMDVGTGGVILDTISELDLSCMEWKDFEGLTVPGKSGTSRHISVSLPPDRKTNKKRLLIHNHRCTDHVLLLERDQNESPRIRRQLTTGDFPSPRGLHAADLLGDDTVVFFGGAAQNGSMSNEVFILDLDSWKWTRINSRSTGPSERAAPCLCALNNRSLVMFGGAEATSTGLRARGDVWALNISAKDRQCKWDLLLDDQGDNDKKVEEGYAPHPRNAATLDLLEGFSLGEHMKDNVYYLLLHGGWSPFKKTFNDNFVLQLSEN</sequence>
<dbReference type="SUPFAM" id="SSF117281">
    <property type="entry name" value="Kelch motif"/>
    <property type="match status" value="1"/>
</dbReference>
<dbReference type="SUPFAM" id="SSF50965">
    <property type="entry name" value="Galactose oxidase, central domain"/>
    <property type="match status" value="1"/>
</dbReference>
<keyword evidence="1" id="KW-0880">Kelch repeat</keyword>
<evidence type="ECO:0000256" key="1">
    <source>
        <dbReference type="ARBA" id="ARBA00022441"/>
    </source>
</evidence>
<dbReference type="PANTHER" id="PTHR46093">
    <property type="entry name" value="ACYL-COA-BINDING DOMAIN-CONTAINING PROTEIN 5"/>
    <property type="match status" value="1"/>
</dbReference>
<evidence type="ECO:0000256" key="3">
    <source>
        <dbReference type="SAM" id="SignalP"/>
    </source>
</evidence>
<dbReference type="InterPro" id="IPR011043">
    <property type="entry name" value="Gal_Oxase/kelch_b-propeller"/>
</dbReference>
<protein>
    <submittedName>
        <fullName evidence="4">Uncharacterized protein</fullName>
    </submittedName>
</protein>
<organism evidence="4">
    <name type="scientific">Corethron hystrix</name>
    <dbReference type="NCBI Taxonomy" id="216773"/>
    <lineage>
        <taxon>Eukaryota</taxon>
        <taxon>Sar</taxon>
        <taxon>Stramenopiles</taxon>
        <taxon>Ochrophyta</taxon>
        <taxon>Bacillariophyta</taxon>
        <taxon>Coscinodiscophyceae</taxon>
        <taxon>Corethrophycidae</taxon>
        <taxon>Corethrales</taxon>
        <taxon>Corethraceae</taxon>
        <taxon>Corethron</taxon>
    </lineage>
</organism>
<name>A0A7S1B606_9STRA</name>
<feature type="signal peptide" evidence="3">
    <location>
        <begin position="1"/>
        <end position="18"/>
    </location>
</feature>
<evidence type="ECO:0000256" key="2">
    <source>
        <dbReference type="ARBA" id="ARBA00022737"/>
    </source>
</evidence>
<accession>A0A7S1B606</accession>
<dbReference type="InterPro" id="IPR015915">
    <property type="entry name" value="Kelch-typ_b-propeller"/>
</dbReference>
<gene>
    <name evidence="4" type="ORF">CHYS00102_LOCUS2138</name>
</gene>
<feature type="chain" id="PRO_5030522134" evidence="3">
    <location>
        <begin position="19"/>
        <end position="429"/>
    </location>
</feature>
<keyword evidence="3" id="KW-0732">Signal</keyword>
<evidence type="ECO:0000313" key="4">
    <source>
        <dbReference type="EMBL" id="CAD8874963.1"/>
    </source>
</evidence>